<evidence type="ECO:0000313" key="2">
    <source>
        <dbReference type="EMBL" id="MBW0484951.1"/>
    </source>
</evidence>
<protein>
    <submittedName>
        <fullName evidence="2">Uncharacterized protein</fullName>
    </submittedName>
</protein>
<dbReference type="AlphaFoldDB" id="A0A9Q3CH53"/>
<evidence type="ECO:0000313" key="3">
    <source>
        <dbReference type="Proteomes" id="UP000765509"/>
    </source>
</evidence>
<gene>
    <name evidence="2" type="ORF">O181_024666</name>
</gene>
<dbReference type="Proteomes" id="UP000765509">
    <property type="component" value="Unassembled WGS sequence"/>
</dbReference>
<name>A0A9Q3CH53_9BASI</name>
<comment type="caution">
    <text evidence="2">The sequence shown here is derived from an EMBL/GenBank/DDBJ whole genome shotgun (WGS) entry which is preliminary data.</text>
</comment>
<feature type="region of interest" description="Disordered" evidence="1">
    <location>
        <begin position="1"/>
        <end position="85"/>
    </location>
</feature>
<evidence type="ECO:0000256" key="1">
    <source>
        <dbReference type="SAM" id="MobiDB-lite"/>
    </source>
</evidence>
<reference evidence="2" key="1">
    <citation type="submission" date="2021-03" db="EMBL/GenBank/DDBJ databases">
        <title>Draft genome sequence of rust myrtle Austropuccinia psidii MF-1, a brazilian biotype.</title>
        <authorList>
            <person name="Quecine M.C."/>
            <person name="Pachon D.M.R."/>
            <person name="Bonatelli M.L."/>
            <person name="Correr F.H."/>
            <person name="Franceschini L.M."/>
            <person name="Leite T.F."/>
            <person name="Margarido G.R.A."/>
            <person name="Almeida C.A."/>
            <person name="Ferrarezi J.A."/>
            <person name="Labate C.A."/>
        </authorList>
    </citation>
    <scope>NUCLEOTIDE SEQUENCE</scope>
    <source>
        <strain evidence="2">MF-1</strain>
    </source>
</reference>
<sequence length="201" mass="22398">MSPPTTTPFFPIVSSPSQSLNPQLLLQAHPNDIPSPDTPRHPSRSMSPHDTSIELPHPSCDDVTPKTLKPPHSNKSNSSTPLHLQTPCLNHTLQQADCEIQTPPVLVEDEQAPTSQPTSTPNFECSIFSNPFCSQFYNIFQIFNSGRPTQAKYQMNFEAISSLIKWHLQALVGEKPAQGHFDINQCPSSYTQWIKELSDHS</sequence>
<proteinExistence type="predicted"/>
<dbReference type="EMBL" id="AVOT02007931">
    <property type="protein sequence ID" value="MBW0484951.1"/>
    <property type="molecule type" value="Genomic_DNA"/>
</dbReference>
<keyword evidence="3" id="KW-1185">Reference proteome</keyword>
<feature type="compositionally biased region" description="Polar residues" evidence="1">
    <location>
        <begin position="73"/>
        <end position="85"/>
    </location>
</feature>
<accession>A0A9Q3CH53</accession>
<feature type="compositionally biased region" description="Low complexity" evidence="1">
    <location>
        <begin position="14"/>
        <end position="27"/>
    </location>
</feature>
<organism evidence="2 3">
    <name type="scientific">Austropuccinia psidii MF-1</name>
    <dbReference type="NCBI Taxonomy" id="1389203"/>
    <lineage>
        <taxon>Eukaryota</taxon>
        <taxon>Fungi</taxon>
        <taxon>Dikarya</taxon>
        <taxon>Basidiomycota</taxon>
        <taxon>Pucciniomycotina</taxon>
        <taxon>Pucciniomycetes</taxon>
        <taxon>Pucciniales</taxon>
        <taxon>Sphaerophragmiaceae</taxon>
        <taxon>Austropuccinia</taxon>
    </lineage>
</organism>